<evidence type="ECO:0000256" key="1">
    <source>
        <dbReference type="SAM" id="MobiDB-lite"/>
    </source>
</evidence>
<feature type="compositionally biased region" description="Basic and acidic residues" evidence="1">
    <location>
        <begin position="79"/>
        <end position="91"/>
    </location>
</feature>
<feature type="region of interest" description="Disordered" evidence="1">
    <location>
        <begin position="63"/>
        <end position="98"/>
    </location>
</feature>
<dbReference type="InterPro" id="IPR041078">
    <property type="entry name" value="Plavaka"/>
</dbReference>
<dbReference type="Pfam" id="PF18759">
    <property type="entry name" value="Plavaka"/>
    <property type="match status" value="1"/>
</dbReference>
<evidence type="ECO:0000313" key="3">
    <source>
        <dbReference type="Proteomes" id="UP000298327"/>
    </source>
</evidence>
<proteinExistence type="predicted"/>
<evidence type="ECO:0008006" key="4">
    <source>
        <dbReference type="Google" id="ProtNLM"/>
    </source>
</evidence>
<protein>
    <recommendedName>
        <fullName evidence="4">CxC2-like cysteine cluster KDZ transposase-associated domain-containing protein</fullName>
    </recommendedName>
</protein>
<comment type="caution">
    <text evidence="2">The sequence shown here is derived from an EMBL/GenBank/DDBJ whole genome shotgun (WGS) entry which is preliminary data.</text>
</comment>
<feature type="region of interest" description="Disordered" evidence="1">
    <location>
        <begin position="678"/>
        <end position="714"/>
    </location>
</feature>
<dbReference type="STRING" id="205917.A0A4Y9YC21"/>
<dbReference type="Proteomes" id="UP000298327">
    <property type="component" value="Unassembled WGS sequence"/>
</dbReference>
<sequence length="900" mass="102846">MPRCGFCGHLVATAASVKRHIQRTPTCCYKWNLWLQAPQNHLSKIPTSTHHFLGDPFEHMDPGIAEEPEVTSPRPSKRARVEDANAEHGLDDGLGSTKTTETSQLFTRHYPSKANAGAPLKSVTKSCPFEKQRVVQEDNEQGPYSPFRDEREWDLAQWLMNSLKQNQIDEYLKLPITRERSCLSFHNKYTFLKKIDELPTGPSWTCEMVPLAESGGSSPDTPDVDELELWKRDAGECIRELFQNPAFRDHMAYAPQEIYKDEGCTKHVYSEMANAEWWWEKQGSLPAGATIAPVIIALDKTHLSNFRGDKSAWPVYLTVGNIDKETRHQPSAHATILLGYIPVSKLAHLPENERLLEGYRLFHYCMRRLLEPLYAMGREGLDMLCPDGQQCLLACCKENRCPRCTVDANARGDNVQSPLHGVPETLEALKQHERSGESEHFKKEGLRPVYSPFWEGLPHCDFFSCFTPDILHQLHKGVFKDHLVSWCMAILGSEEIDACFKSLSEFPGLRRFKNGISTVSQWTGSEHKTMEKVFIGILGPHANARLLKVARALIDFIYLAQLQTHTTDTLAALKSSLDDFHRNKEILEQFGIREHFNIPKIHSMIHYVASIRSRGAADRFNSEAPERLHIDYAKEAYRASNKRDYTAQMMLWLQRQEAVVLCSSYLDWIRERRARMDRNATRPVSGESDCEDEDQDSDTGSDDQEERTVQLSMAPSVPMPTLLPRYQVAMKSPKGYQDLLVNQLEERFHATNFLPAFSTFIEQRLPRGTIRPSHFDRFDCYRRVTLFTPAHPHVTTGTKFAFKSTLWATPPSQNLQARVTSRRAHFDTAFIMESTSDSTQVCVGRLRAIFDLPPQFWQFPTSAGIRTVVHTFRTTGPKYRDVQDLSLDPQSCPQLLCHRY</sequence>
<gene>
    <name evidence="2" type="ORF">EVG20_g7943</name>
</gene>
<dbReference type="OrthoDB" id="2418900at2759"/>
<organism evidence="2 3">
    <name type="scientific">Dentipellis fragilis</name>
    <dbReference type="NCBI Taxonomy" id="205917"/>
    <lineage>
        <taxon>Eukaryota</taxon>
        <taxon>Fungi</taxon>
        <taxon>Dikarya</taxon>
        <taxon>Basidiomycota</taxon>
        <taxon>Agaricomycotina</taxon>
        <taxon>Agaricomycetes</taxon>
        <taxon>Russulales</taxon>
        <taxon>Hericiaceae</taxon>
        <taxon>Dentipellis</taxon>
    </lineage>
</organism>
<evidence type="ECO:0000313" key="2">
    <source>
        <dbReference type="EMBL" id="TFY59021.1"/>
    </source>
</evidence>
<feature type="compositionally biased region" description="Acidic residues" evidence="1">
    <location>
        <begin position="688"/>
        <end position="705"/>
    </location>
</feature>
<dbReference type="AlphaFoldDB" id="A0A4Y9YC21"/>
<name>A0A4Y9YC21_9AGAM</name>
<keyword evidence="3" id="KW-1185">Reference proteome</keyword>
<dbReference type="EMBL" id="SEOQ01000645">
    <property type="protein sequence ID" value="TFY59021.1"/>
    <property type="molecule type" value="Genomic_DNA"/>
</dbReference>
<reference evidence="2 3" key="1">
    <citation type="submission" date="2019-02" db="EMBL/GenBank/DDBJ databases">
        <title>Genome sequencing of the rare red list fungi Dentipellis fragilis.</title>
        <authorList>
            <person name="Buettner E."/>
            <person name="Kellner H."/>
        </authorList>
    </citation>
    <scope>NUCLEOTIDE SEQUENCE [LARGE SCALE GENOMIC DNA]</scope>
    <source>
        <strain evidence="2 3">DSM 105465</strain>
    </source>
</reference>
<accession>A0A4Y9YC21</accession>